<name>A0AAW0C5U6_9AGAR</name>
<feature type="compositionally biased region" description="Basic and acidic residues" evidence="1">
    <location>
        <begin position="155"/>
        <end position="170"/>
    </location>
</feature>
<keyword evidence="4" id="KW-1185">Reference proteome</keyword>
<protein>
    <recommendedName>
        <fullName evidence="5">Gag protein</fullName>
    </recommendedName>
</protein>
<gene>
    <name evidence="3" type="ORF">R3P38DRAFT_2401877</name>
    <name evidence="2" type="ORF">R3P38DRAFT_2409561</name>
</gene>
<sequence length="170" mass="18795">AHDAWEALKETYEPTNALMAITLKSQISSLVCGAGNPVAWRVEMMEKYQRLRRADATMLPDHEFAKCLITNMSQGDKWQFCRDALLEEMSKSEQGGEPLKSAFVISRLQREEFTKGLFAVAASSSSASKSRARNIDDGDAVASASFAQPGTPGSRKMERAHQRNDRRAGP</sequence>
<dbReference type="EMBL" id="JAWWNJ010000020">
    <property type="protein sequence ID" value="KAK7035076.1"/>
    <property type="molecule type" value="Genomic_DNA"/>
</dbReference>
<proteinExistence type="predicted"/>
<organism evidence="3 4">
    <name type="scientific">Favolaschia claudopus</name>
    <dbReference type="NCBI Taxonomy" id="2862362"/>
    <lineage>
        <taxon>Eukaryota</taxon>
        <taxon>Fungi</taxon>
        <taxon>Dikarya</taxon>
        <taxon>Basidiomycota</taxon>
        <taxon>Agaricomycotina</taxon>
        <taxon>Agaricomycetes</taxon>
        <taxon>Agaricomycetidae</taxon>
        <taxon>Agaricales</taxon>
        <taxon>Marasmiineae</taxon>
        <taxon>Mycenaceae</taxon>
        <taxon>Favolaschia</taxon>
    </lineage>
</organism>
<dbReference type="EMBL" id="JAWWNJ010000038">
    <property type="protein sequence ID" value="KAK7021458.1"/>
    <property type="molecule type" value="Genomic_DNA"/>
</dbReference>
<dbReference type="Proteomes" id="UP001362999">
    <property type="component" value="Unassembled WGS sequence"/>
</dbReference>
<dbReference type="AlphaFoldDB" id="A0AAW0C5U6"/>
<accession>A0AAW0C5U6</accession>
<feature type="non-terminal residue" evidence="3">
    <location>
        <position position="170"/>
    </location>
</feature>
<evidence type="ECO:0000313" key="2">
    <source>
        <dbReference type="EMBL" id="KAK7021458.1"/>
    </source>
</evidence>
<feature type="region of interest" description="Disordered" evidence="1">
    <location>
        <begin position="125"/>
        <end position="170"/>
    </location>
</feature>
<evidence type="ECO:0000256" key="1">
    <source>
        <dbReference type="SAM" id="MobiDB-lite"/>
    </source>
</evidence>
<evidence type="ECO:0008006" key="5">
    <source>
        <dbReference type="Google" id="ProtNLM"/>
    </source>
</evidence>
<reference evidence="3 4" key="1">
    <citation type="journal article" date="2024" name="J Genomics">
        <title>Draft genome sequencing and assembly of Favolaschia claudopus CIRM-BRFM 2984 isolated from oak limbs.</title>
        <authorList>
            <person name="Navarro D."/>
            <person name="Drula E."/>
            <person name="Chaduli D."/>
            <person name="Cazenave R."/>
            <person name="Ahrendt S."/>
            <person name="Wang J."/>
            <person name="Lipzen A."/>
            <person name="Daum C."/>
            <person name="Barry K."/>
            <person name="Grigoriev I.V."/>
            <person name="Favel A."/>
            <person name="Rosso M.N."/>
            <person name="Martin F."/>
        </authorList>
    </citation>
    <scope>NUCLEOTIDE SEQUENCE [LARGE SCALE GENOMIC DNA]</scope>
    <source>
        <strain evidence="3 4">CIRM-BRFM 2984</strain>
    </source>
</reference>
<comment type="caution">
    <text evidence="3">The sequence shown here is derived from an EMBL/GenBank/DDBJ whole genome shotgun (WGS) entry which is preliminary data.</text>
</comment>
<evidence type="ECO:0000313" key="4">
    <source>
        <dbReference type="Proteomes" id="UP001362999"/>
    </source>
</evidence>
<feature type="non-terminal residue" evidence="3">
    <location>
        <position position="1"/>
    </location>
</feature>
<evidence type="ECO:0000313" key="3">
    <source>
        <dbReference type="EMBL" id="KAK7035076.1"/>
    </source>
</evidence>